<dbReference type="CDD" id="cd12823">
    <property type="entry name" value="Mrs2_Mfm1p-like"/>
    <property type="match status" value="1"/>
</dbReference>
<dbReference type="EMBL" id="KV453841">
    <property type="protein sequence ID" value="ODV91933.1"/>
    <property type="molecule type" value="Genomic_DNA"/>
</dbReference>
<comment type="function">
    <text evidence="12">Mitochondrial inner membrane magnesium transporter required for mitochondrial magnesium homeostasis. Modulates the conductance of the MRS2 channel. Involved in the splicing of mRNA group II introns in mitochondria by affecting mitochondrial magnesium concentrations, which are critical for group II intron splicing.</text>
</comment>
<dbReference type="Gene3D" id="2.40.128.330">
    <property type="match status" value="1"/>
</dbReference>
<accession>A0A1E4TJL5</accession>
<evidence type="ECO:0000256" key="14">
    <source>
        <dbReference type="RuleBase" id="RU366042"/>
    </source>
</evidence>
<evidence type="ECO:0000256" key="9">
    <source>
        <dbReference type="ARBA" id="ARBA00023065"/>
    </source>
</evidence>
<gene>
    <name evidence="17" type="ORF">CANCADRAFT_30225</name>
</gene>
<keyword evidence="18" id="KW-1185">Reference proteome</keyword>
<evidence type="ECO:0000256" key="11">
    <source>
        <dbReference type="ARBA" id="ARBA00023136"/>
    </source>
</evidence>
<proteinExistence type="inferred from homology"/>
<evidence type="ECO:0000256" key="6">
    <source>
        <dbReference type="ARBA" id="ARBA00022842"/>
    </source>
</evidence>
<evidence type="ECO:0000256" key="12">
    <source>
        <dbReference type="ARBA" id="ARBA00037564"/>
    </source>
</evidence>
<keyword evidence="7" id="KW-0809">Transit peptide</keyword>
<keyword evidence="9 14" id="KW-0406">Ion transport</keyword>
<dbReference type="GO" id="GO:0005743">
    <property type="term" value="C:mitochondrial inner membrane"/>
    <property type="evidence" value="ECO:0007669"/>
    <property type="project" value="UniProtKB-SubCell"/>
</dbReference>
<keyword evidence="11 14" id="KW-0472">Membrane</keyword>
<comment type="similarity">
    <text evidence="2 14">Belongs to the CorA metal ion transporter (MIT) (TC 1.A.35) family.</text>
</comment>
<organism evidence="17 18">
    <name type="scientific">Tortispora caseinolytica NRRL Y-17796</name>
    <dbReference type="NCBI Taxonomy" id="767744"/>
    <lineage>
        <taxon>Eukaryota</taxon>
        <taxon>Fungi</taxon>
        <taxon>Dikarya</taxon>
        <taxon>Ascomycota</taxon>
        <taxon>Saccharomycotina</taxon>
        <taxon>Trigonopsidomycetes</taxon>
        <taxon>Trigonopsidales</taxon>
        <taxon>Trigonopsidaceae</taxon>
        <taxon>Tortispora</taxon>
    </lineage>
</organism>
<comment type="subcellular location">
    <subcellularLocation>
        <location evidence="1 14">Mitochondrion inner membrane</location>
        <topology evidence="1 14">Multi-pass membrane protein</topology>
    </subcellularLocation>
</comment>
<feature type="transmembrane region" description="Helical" evidence="14">
    <location>
        <begin position="357"/>
        <end position="375"/>
    </location>
</feature>
<dbReference type="GO" id="GO:0045016">
    <property type="term" value="P:mitochondrial magnesium ion transmembrane transport"/>
    <property type="evidence" value="ECO:0007669"/>
    <property type="project" value="TreeGrafter"/>
</dbReference>
<evidence type="ECO:0000256" key="5">
    <source>
        <dbReference type="ARBA" id="ARBA00022792"/>
    </source>
</evidence>
<evidence type="ECO:0000256" key="15">
    <source>
        <dbReference type="SAM" id="Coils"/>
    </source>
</evidence>
<dbReference type="PANTHER" id="PTHR13890">
    <property type="entry name" value="RNA SPLICING PROTEIN MRS2, MITOCHONDRIAL"/>
    <property type="match status" value="1"/>
</dbReference>
<evidence type="ECO:0000256" key="16">
    <source>
        <dbReference type="SAM" id="MobiDB-lite"/>
    </source>
</evidence>
<protein>
    <recommendedName>
        <fullName evidence="14">Magnesium transporter</fullName>
    </recommendedName>
</protein>
<evidence type="ECO:0000256" key="8">
    <source>
        <dbReference type="ARBA" id="ARBA00022989"/>
    </source>
</evidence>
<dbReference type="OrthoDB" id="10251508at2759"/>
<evidence type="ECO:0000313" key="17">
    <source>
        <dbReference type="EMBL" id="ODV91933.1"/>
    </source>
</evidence>
<dbReference type="AlphaFoldDB" id="A0A1E4TJL5"/>
<sequence>MLLRRCPSVWNSSRCLLLVRDARSFSRTSASRLKTPLRIKKYPIPNHGREDSLQKNLMKKSLSDKSIRCTVFDSKGQVSIVSEKVKRSRIIDQYKLNQRDLRKIDPSIRSLVPSILVRENSILLNLLQIRALIKSDEVLIFNGSDLSEVDTKTQSMFMYDLEGKLRNLSAHKMDRLPYEFRALEAVFISVVTTLDSEMRKNLSEVEEVLQRLENNIERTELRDLLIRSKALSAFHQKAKLIRDAVYETLDNDDDLSGMYLTDKSLGKPHDITDHQEIEFMFETYYKYLDEIVQLVGNQISDVKSTEEIANIILDANRNSLMILDLKFTIGALSLAGGTFIAGLYGMNLKNFIEESEFGFGLVCTLAGAFSVLVLTQSLGKLRTVQQTHMVFDDRSLVREAKIASKLGLHPGIQRKIEERYQLLQEQLAAETNATNTSQPSMTNLHGADYLDHLYPQDKRSRGKDFLSLFGLQKKLSPEVRNRRNKVWSWLASQQQPIDANKIPDKHNTSLSKPANKPETDPGKRDDSN</sequence>
<keyword evidence="10" id="KW-0496">Mitochondrion</keyword>
<dbReference type="FunFam" id="2.40.128.330:FF:000002">
    <property type="entry name" value="Inner membrane magnesium transporter mrs2"/>
    <property type="match status" value="1"/>
</dbReference>
<dbReference type="GO" id="GO:0015095">
    <property type="term" value="F:magnesium ion transmembrane transporter activity"/>
    <property type="evidence" value="ECO:0007669"/>
    <property type="project" value="TreeGrafter"/>
</dbReference>
<keyword evidence="6 14" id="KW-0460">Magnesium</keyword>
<evidence type="ECO:0000256" key="1">
    <source>
        <dbReference type="ARBA" id="ARBA00004448"/>
    </source>
</evidence>
<evidence type="ECO:0000256" key="4">
    <source>
        <dbReference type="ARBA" id="ARBA00022692"/>
    </source>
</evidence>
<reference evidence="18" key="1">
    <citation type="submission" date="2016-02" db="EMBL/GenBank/DDBJ databases">
        <title>Comparative genomics of biotechnologically important yeasts.</title>
        <authorList>
            <consortium name="DOE Joint Genome Institute"/>
            <person name="Riley R."/>
            <person name="Haridas S."/>
            <person name="Wolfe K.H."/>
            <person name="Lopes M.R."/>
            <person name="Hittinger C.T."/>
            <person name="Goker M."/>
            <person name="Salamov A."/>
            <person name="Wisecaver J."/>
            <person name="Long T.M."/>
            <person name="Aerts A.L."/>
            <person name="Barry K."/>
            <person name="Choi C."/>
            <person name="Clum A."/>
            <person name="Coughlan A.Y."/>
            <person name="Deshpande S."/>
            <person name="Douglass A.P."/>
            <person name="Hanson S.J."/>
            <person name="Klenk H.-P."/>
            <person name="Labutti K."/>
            <person name="Lapidus A."/>
            <person name="Lindquist E."/>
            <person name="Lipzen A."/>
            <person name="Meier-Kolthoff J.P."/>
            <person name="Ohm R.A."/>
            <person name="Otillar R.P."/>
            <person name="Pangilinan J."/>
            <person name="Peng Y."/>
            <person name="Rokas A."/>
            <person name="Rosa C.A."/>
            <person name="Scheuner C."/>
            <person name="Sibirny A.A."/>
            <person name="Slot J.C."/>
            <person name="Stielow J.B."/>
            <person name="Sun H."/>
            <person name="Kurtzman C.P."/>
            <person name="Blackwell M."/>
            <person name="Jeffries T.W."/>
            <person name="Grigoriev I.V."/>
        </authorList>
    </citation>
    <scope>NUCLEOTIDE SEQUENCE [LARGE SCALE GENOMIC DNA]</scope>
    <source>
        <strain evidence="18">NRRL Y-17796</strain>
    </source>
</reference>
<feature type="region of interest" description="Disordered" evidence="16">
    <location>
        <begin position="493"/>
        <end position="528"/>
    </location>
</feature>
<keyword evidence="3 14" id="KW-0813">Transport</keyword>
<keyword evidence="4 14" id="KW-0812">Transmembrane</keyword>
<feature type="compositionally biased region" description="Basic and acidic residues" evidence="16">
    <location>
        <begin position="515"/>
        <end position="528"/>
    </location>
</feature>
<evidence type="ECO:0000256" key="13">
    <source>
        <dbReference type="ARBA" id="ARBA00038721"/>
    </source>
</evidence>
<keyword evidence="8 14" id="KW-1133">Transmembrane helix</keyword>
<dbReference type="Gene3D" id="1.20.58.340">
    <property type="entry name" value="Magnesium transport protein CorA, transmembrane region"/>
    <property type="match status" value="1"/>
</dbReference>
<name>A0A1E4TJL5_9ASCO</name>
<evidence type="ECO:0000256" key="7">
    <source>
        <dbReference type="ARBA" id="ARBA00022946"/>
    </source>
</evidence>
<dbReference type="Pfam" id="PF22099">
    <property type="entry name" value="MRS2-like"/>
    <property type="match status" value="1"/>
</dbReference>
<keyword evidence="5 14" id="KW-0999">Mitochondrion inner membrane</keyword>
<dbReference type="InterPro" id="IPR039204">
    <property type="entry name" value="MRS2-like"/>
</dbReference>
<evidence type="ECO:0000313" key="18">
    <source>
        <dbReference type="Proteomes" id="UP000095023"/>
    </source>
</evidence>
<evidence type="ECO:0000256" key="10">
    <source>
        <dbReference type="ARBA" id="ARBA00023128"/>
    </source>
</evidence>
<keyword evidence="15" id="KW-0175">Coiled coil</keyword>
<dbReference type="Proteomes" id="UP000095023">
    <property type="component" value="Unassembled WGS sequence"/>
</dbReference>
<dbReference type="PANTHER" id="PTHR13890:SF0">
    <property type="entry name" value="MAGNESIUM TRANSPORTER MRS2 HOMOLOG, MITOCHONDRIAL"/>
    <property type="match status" value="1"/>
</dbReference>
<evidence type="ECO:0000256" key="2">
    <source>
        <dbReference type="ARBA" id="ARBA00009765"/>
    </source>
</evidence>
<comment type="subunit">
    <text evidence="13">Forms homooligomers. Interacts with MRS2.</text>
</comment>
<feature type="transmembrane region" description="Helical" evidence="14">
    <location>
        <begin position="327"/>
        <end position="345"/>
    </location>
</feature>
<feature type="coiled-coil region" evidence="15">
    <location>
        <begin position="195"/>
        <end position="222"/>
    </location>
</feature>
<evidence type="ECO:0000256" key="3">
    <source>
        <dbReference type="ARBA" id="ARBA00022448"/>
    </source>
</evidence>